<name>A0ABV5UWZ6_9MICC</name>
<organism evidence="2 3">
    <name type="scientific">Arthrobacter methylotrophus</name>
    <dbReference type="NCBI Taxonomy" id="121291"/>
    <lineage>
        <taxon>Bacteria</taxon>
        <taxon>Bacillati</taxon>
        <taxon>Actinomycetota</taxon>
        <taxon>Actinomycetes</taxon>
        <taxon>Micrococcales</taxon>
        <taxon>Micrococcaceae</taxon>
        <taxon>Arthrobacter</taxon>
    </lineage>
</organism>
<accession>A0ABV5UWZ6</accession>
<proteinExistence type="predicted"/>
<keyword evidence="3" id="KW-1185">Reference proteome</keyword>
<dbReference type="Proteomes" id="UP001589536">
    <property type="component" value="Unassembled WGS sequence"/>
</dbReference>
<feature type="compositionally biased region" description="Basic residues" evidence="1">
    <location>
        <begin position="72"/>
        <end position="81"/>
    </location>
</feature>
<dbReference type="RefSeq" id="WP_345037298.1">
    <property type="nucleotide sequence ID" value="NZ_BAABED010000001.1"/>
</dbReference>
<feature type="region of interest" description="Disordered" evidence="1">
    <location>
        <begin position="62"/>
        <end position="81"/>
    </location>
</feature>
<evidence type="ECO:0000313" key="3">
    <source>
        <dbReference type="Proteomes" id="UP001589536"/>
    </source>
</evidence>
<gene>
    <name evidence="2" type="ORF">ACFFPI_21835</name>
</gene>
<dbReference type="SUPFAM" id="SSF46955">
    <property type="entry name" value="Putative DNA-binding domain"/>
    <property type="match status" value="1"/>
</dbReference>
<protein>
    <recommendedName>
        <fullName evidence="4">DNA-binding protein</fullName>
    </recommendedName>
</protein>
<reference evidence="2 3" key="1">
    <citation type="submission" date="2024-09" db="EMBL/GenBank/DDBJ databases">
        <authorList>
            <person name="Sun Q."/>
            <person name="Mori K."/>
        </authorList>
    </citation>
    <scope>NUCLEOTIDE SEQUENCE [LARGE SCALE GENOMIC DNA]</scope>
    <source>
        <strain evidence="2 3">JCM 13519</strain>
    </source>
</reference>
<evidence type="ECO:0000313" key="2">
    <source>
        <dbReference type="EMBL" id="MFB9716739.1"/>
    </source>
</evidence>
<dbReference type="EMBL" id="JBHMBH010000062">
    <property type="protein sequence ID" value="MFB9716739.1"/>
    <property type="molecule type" value="Genomic_DNA"/>
</dbReference>
<evidence type="ECO:0008006" key="4">
    <source>
        <dbReference type="Google" id="ProtNLM"/>
    </source>
</evidence>
<evidence type="ECO:0000256" key="1">
    <source>
        <dbReference type="SAM" id="MobiDB-lite"/>
    </source>
</evidence>
<sequence length="81" mass="9314">MTTPAEETAPRVYAVTQLAEILQLRPDTIRTNARTGKWPYLQFGPRTMRFTEQHLAAILAASEAPPRLPQSMRRRTRRPLL</sequence>
<comment type="caution">
    <text evidence="2">The sequence shown here is derived from an EMBL/GenBank/DDBJ whole genome shotgun (WGS) entry which is preliminary data.</text>
</comment>
<dbReference type="InterPro" id="IPR009061">
    <property type="entry name" value="DNA-bd_dom_put_sf"/>
</dbReference>